<evidence type="ECO:0000313" key="5">
    <source>
        <dbReference type="Proteomes" id="UP001054889"/>
    </source>
</evidence>
<dbReference type="PANTHER" id="PTHR31900">
    <property type="entry name" value="F-BOX/RNI SUPERFAMILY PROTEIN-RELATED"/>
    <property type="match status" value="1"/>
</dbReference>
<name>A0AAV5E0U4_ELECO</name>
<dbReference type="InterPro" id="IPR036047">
    <property type="entry name" value="F-box-like_dom_sf"/>
</dbReference>
<dbReference type="SUPFAM" id="SSF81383">
    <property type="entry name" value="F-box domain"/>
    <property type="match status" value="1"/>
</dbReference>
<evidence type="ECO:0000256" key="1">
    <source>
        <dbReference type="SAM" id="MobiDB-lite"/>
    </source>
</evidence>
<dbReference type="Pfam" id="PF24758">
    <property type="entry name" value="LRR_At5g56370"/>
    <property type="match status" value="1"/>
</dbReference>
<dbReference type="PANTHER" id="PTHR31900:SF27">
    <property type="entry name" value="FBD DOMAIN-CONTAINING PROTEIN"/>
    <property type="match status" value="1"/>
</dbReference>
<feature type="region of interest" description="Disordered" evidence="1">
    <location>
        <begin position="313"/>
        <end position="389"/>
    </location>
</feature>
<protein>
    <recommendedName>
        <fullName evidence="6">F-box domain-containing protein</fullName>
    </recommendedName>
</protein>
<sequence>MANSPPTRKPRLAADAAAPPPDLLSSLPLKVLDNILSRLHIRAVVRTSALSRACRSLWESLPSVDLTSSFGIVPANVDSLLLRRSAPVRTFSLVAYDGSWFVDALHDWLLYLSRNGVRNLNLWFPWNKFRLHSSLFSCRELTSLNLNSCRHPPTPLGFAGFPCLKTLNLHNVVIPEHGGRHLEALIGESPLMEKVELMRVELIGDDPDEEWLIRGPNLQELTIVSDFPYGGSTEDLPRLKEAGLFGPNYAKFLMGMAGVTKLDFFCVSNWLLHSELLLKIFHDYSNEEAITHIIEYPRASPDAQVIFLGRESANNGSANTSSETAEAEESHTTDSEHDSINSDTDDDDSEEEEVQTTSSEPGSIGNSTTDDASEERHISGSRIGSICMSPDNAEVGYQRASVYTSTGNAEVGSQHDSVNTSTDNAAVEETQTTGSGLVHFVHPRRRQRLDLESVVLLGQLEEEMLELQEQMQLESTIRENNSLIQQDREHMISKLQDLSTNLNISLPPLPAFLSHMATSRQGDTSVNPGFNGATSAHGNSPHPEDRAVNGAGNAHTCSSEHA</sequence>
<proteinExistence type="predicted"/>
<evidence type="ECO:0000259" key="2">
    <source>
        <dbReference type="Pfam" id="PF00646"/>
    </source>
</evidence>
<reference evidence="4" key="1">
    <citation type="journal article" date="2018" name="DNA Res.">
        <title>Multiple hybrid de novo genome assembly of finger millet, an orphan allotetraploid crop.</title>
        <authorList>
            <person name="Hatakeyama M."/>
            <person name="Aluri S."/>
            <person name="Balachadran M.T."/>
            <person name="Sivarajan S.R."/>
            <person name="Patrignani A."/>
            <person name="Gruter S."/>
            <person name="Poveda L."/>
            <person name="Shimizu-Inatsugi R."/>
            <person name="Baeten J."/>
            <person name="Francoijs K.J."/>
            <person name="Nataraja K.N."/>
            <person name="Reddy Y.A.N."/>
            <person name="Phadnis S."/>
            <person name="Ravikumar R.L."/>
            <person name="Schlapbach R."/>
            <person name="Sreeman S.M."/>
            <person name="Shimizu K.K."/>
        </authorList>
    </citation>
    <scope>NUCLEOTIDE SEQUENCE</scope>
</reference>
<dbReference type="Pfam" id="PF00646">
    <property type="entry name" value="F-box"/>
    <property type="match status" value="1"/>
</dbReference>
<dbReference type="InterPro" id="IPR050232">
    <property type="entry name" value="FBL13/AtMIF1-like"/>
</dbReference>
<reference evidence="4" key="2">
    <citation type="submission" date="2021-12" db="EMBL/GenBank/DDBJ databases">
        <title>Resequencing data analysis of finger millet.</title>
        <authorList>
            <person name="Hatakeyama M."/>
            <person name="Aluri S."/>
            <person name="Balachadran M.T."/>
            <person name="Sivarajan S.R."/>
            <person name="Poveda L."/>
            <person name="Shimizu-Inatsugi R."/>
            <person name="Schlapbach R."/>
            <person name="Sreeman S.M."/>
            <person name="Shimizu K.K."/>
        </authorList>
    </citation>
    <scope>NUCLEOTIDE SEQUENCE</scope>
</reference>
<dbReference type="AlphaFoldDB" id="A0AAV5E0U4"/>
<dbReference type="InterPro" id="IPR055411">
    <property type="entry name" value="LRR_FXL15/At3g58940/PEG3-like"/>
</dbReference>
<keyword evidence="5" id="KW-1185">Reference proteome</keyword>
<evidence type="ECO:0000313" key="4">
    <source>
        <dbReference type="EMBL" id="GJN16024.1"/>
    </source>
</evidence>
<feature type="compositionally biased region" description="Acidic residues" evidence="1">
    <location>
        <begin position="343"/>
        <end position="354"/>
    </location>
</feature>
<feature type="compositionally biased region" description="Polar residues" evidence="1">
    <location>
        <begin position="519"/>
        <end position="538"/>
    </location>
</feature>
<accession>A0AAV5E0U4</accession>
<dbReference type="Gene3D" id="3.80.10.10">
    <property type="entry name" value="Ribonuclease Inhibitor"/>
    <property type="match status" value="1"/>
</dbReference>
<evidence type="ECO:0008006" key="6">
    <source>
        <dbReference type="Google" id="ProtNLM"/>
    </source>
</evidence>
<feature type="domain" description="F-box" evidence="2">
    <location>
        <begin position="24"/>
        <end position="62"/>
    </location>
</feature>
<dbReference type="Proteomes" id="UP001054889">
    <property type="component" value="Unassembled WGS sequence"/>
</dbReference>
<dbReference type="EMBL" id="BQKI01000072">
    <property type="protein sequence ID" value="GJN16024.1"/>
    <property type="molecule type" value="Genomic_DNA"/>
</dbReference>
<gene>
    <name evidence="4" type="primary">gb02974</name>
    <name evidence="4" type="ORF">PR202_gb02974</name>
</gene>
<evidence type="ECO:0000259" key="3">
    <source>
        <dbReference type="Pfam" id="PF24758"/>
    </source>
</evidence>
<feature type="compositionally biased region" description="Basic and acidic residues" evidence="1">
    <location>
        <begin position="328"/>
        <end position="340"/>
    </location>
</feature>
<dbReference type="InterPro" id="IPR032675">
    <property type="entry name" value="LRR_dom_sf"/>
</dbReference>
<feature type="domain" description="F-box/LRR-repeat protein 15/At3g58940/PEG3-like LRR" evidence="3">
    <location>
        <begin position="106"/>
        <end position="242"/>
    </location>
</feature>
<comment type="caution">
    <text evidence="4">The sequence shown here is derived from an EMBL/GenBank/DDBJ whole genome shotgun (WGS) entry which is preliminary data.</text>
</comment>
<dbReference type="InterPro" id="IPR001810">
    <property type="entry name" value="F-box_dom"/>
</dbReference>
<organism evidence="4 5">
    <name type="scientific">Eleusine coracana subsp. coracana</name>
    <dbReference type="NCBI Taxonomy" id="191504"/>
    <lineage>
        <taxon>Eukaryota</taxon>
        <taxon>Viridiplantae</taxon>
        <taxon>Streptophyta</taxon>
        <taxon>Embryophyta</taxon>
        <taxon>Tracheophyta</taxon>
        <taxon>Spermatophyta</taxon>
        <taxon>Magnoliopsida</taxon>
        <taxon>Liliopsida</taxon>
        <taxon>Poales</taxon>
        <taxon>Poaceae</taxon>
        <taxon>PACMAD clade</taxon>
        <taxon>Chloridoideae</taxon>
        <taxon>Cynodonteae</taxon>
        <taxon>Eleusininae</taxon>
        <taxon>Eleusine</taxon>
    </lineage>
</organism>
<feature type="region of interest" description="Disordered" evidence="1">
    <location>
        <begin position="519"/>
        <end position="562"/>
    </location>
</feature>
<dbReference type="SUPFAM" id="SSF52047">
    <property type="entry name" value="RNI-like"/>
    <property type="match status" value="1"/>
</dbReference>